<evidence type="ECO:0000256" key="1">
    <source>
        <dbReference type="ARBA" id="ARBA00022679"/>
    </source>
</evidence>
<dbReference type="EMBL" id="CAFBMK010000088">
    <property type="protein sequence ID" value="CAB4917323.1"/>
    <property type="molecule type" value="Genomic_DNA"/>
</dbReference>
<dbReference type="Gene3D" id="3.90.550.10">
    <property type="entry name" value="Spore Coat Polysaccharide Biosynthesis Protein SpsA, Chain A"/>
    <property type="match status" value="1"/>
</dbReference>
<dbReference type="PANTHER" id="PTHR19136:SF81">
    <property type="entry name" value="MOLYBDENUM COFACTOR GUANYLYLTRANSFERASE"/>
    <property type="match status" value="1"/>
</dbReference>
<reference evidence="3" key="1">
    <citation type="submission" date="2020-05" db="EMBL/GenBank/DDBJ databases">
        <authorList>
            <person name="Chiriac C."/>
            <person name="Salcher M."/>
            <person name="Ghai R."/>
            <person name="Kavagutti S V."/>
        </authorList>
    </citation>
    <scope>NUCLEOTIDE SEQUENCE</scope>
</reference>
<evidence type="ECO:0000259" key="2">
    <source>
        <dbReference type="Pfam" id="PF12804"/>
    </source>
</evidence>
<dbReference type="PANTHER" id="PTHR19136">
    <property type="entry name" value="MOLYBDENUM COFACTOR GUANYLYLTRANSFERASE"/>
    <property type="match status" value="1"/>
</dbReference>
<keyword evidence="1" id="KW-0808">Transferase</keyword>
<organism evidence="3">
    <name type="scientific">freshwater metagenome</name>
    <dbReference type="NCBI Taxonomy" id="449393"/>
    <lineage>
        <taxon>unclassified sequences</taxon>
        <taxon>metagenomes</taxon>
        <taxon>ecological metagenomes</taxon>
    </lineage>
</organism>
<dbReference type="InterPro" id="IPR029044">
    <property type="entry name" value="Nucleotide-diphossugar_trans"/>
</dbReference>
<protein>
    <submittedName>
        <fullName evidence="3">Unannotated protein</fullName>
    </submittedName>
</protein>
<dbReference type="AlphaFoldDB" id="A0A6J7HJM4"/>
<dbReference type="InterPro" id="IPR025877">
    <property type="entry name" value="MobA-like_NTP_Trfase"/>
</dbReference>
<proteinExistence type="predicted"/>
<name>A0A6J7HJM4_9ZZZZ</name>
<dbReference type="GO" id="GO:0016779">
    <property type="term" value="F:nucleotidyltransferase activity"/>
    <property type="evidence" value="ECO:0007669"/>
    <property type="project" value="UniProtKB-ARBA"/>
</dbReference>
<dbReference type="Pfam" id="PF12804">
    <property type="entry name" value="NTP_transf_3"/>
    <property type="match status" value="1"/>
</dbReference>
<sequence length="198" mass="20252">MPSADPRPADVVAILAGGRSRRMGAPKAGVLLDGAPLLAHAVAAAHGAGLRPVVVAKRTSELPEVPGLERWDEPDDPTHPLTGVVAALHRAAAPVVVLPVDLPHVPSALLAHLAARPEPLVIVEGAGRRHPLLARVAPEHAAALESAARSGARVMETVEGLGAAVAGDDVVAPMGDPAVLLRNLNRPDDLANQAWTNG</sequence>
<feature type="domain" description="MobA-like NTP transferase" evidence="2">
    <location>
        <begin position="13"/>
        <end position="152"/>
    </location>
</feature>
<evidence type="ECO:0000313" key="3">
    <source>
        <dbReference type="EMBL" id="CAB4917323.1"/>
    </source>
</evidence>
<accession>A0A6J7HJM4</accession>
<dbReference type="SUPFAM" id="SSF53448">
    <property type="entry name" value="Nucleotide-diphospho-sugar transferases"/>
    <property type="match status" value="1"/>
</dbReference>
<gene>
    <name evidence="3" type="ORF">UFOPK3564_01641</name>
</gene>